<accession>A0A9P1FRA7</accession>
<organism evidence="1">
    <name type="scientific">Cladocopium goreaui</name>
    <dbReference type="NCBI Taxonomy" id="2562237"/>
    <lineage>
        <taxon>Eukaryota</taxon>
        <taxon>Sar</taxon>
        <taxon>Alveolata</taxon>
        <taxon>Dinophyceae</taxon>
        <taxon>Suessiales</taxon>
        <taxon>Symbiodiniaceae</taxon>
        <taxon>Cladocopium</taxon>
    </lineage>
</organism>
<reference evidence="2 3" key="2">
    <citation type="submission" date="2024-05" db="EMBL/GenBank/DDBJ databases">
        <authorList>
            <person name="Chen Y."/>
            <person name="Shah S."/>
            <person name="Dougan E. K."/>
            <person name="Thang M."/>
            <person name="Chan C."/>
        </authorList>
    </citation>
    <scope>NUCLEOTIDE SEQUENCE [LARGE SCALE GENOMIC DNA]</scope>
</reference>
<proteinExistence type="predicted"/>
<feature type="non-terminal residue" evidence="1">
    <location>
        <position position="1"/>
    </location>
</feature>
<dbReference type="AlphaFoldDB" id="A0A9P1FRA7"/>
<gene>
    <name evidence="1" type="ORF">C1SCF055_LOCUS11203</name>
</gene>
<dbReference type="Proteomes" id="UP001152797">
    <property type="component" value="Unassembled WGS sequence"/>
</dbReference>
<dbReference type="EMBL" id="CAMXCT010000819">
    <property type="protein sequence ID" value="CAI3983602.1"/>
    <property type="molecule type" value="Genomic_DNA"/>
</dbReference>
<dbReference type="EMBL" id="CAMXCT030000819">
    <property type="protein sequence ID" value="CAL4770914.1"/>
    <property type="molecule type" value="Genomic_DNA"/>
</dbReference>
<comment type="caution">
    <text evidence="1">The sequence shown here is derived from an EMBL/GenBank/DDBJ whole genome shotgun (WGS) entry which is preliminary data.</text>
</comment>
<name>A0A9P1FRA7_9DINO</name>
<protein>
    <submittedName>
        <fullName evidence="1">Uncharacterized protein</fullName>
    </submittedName>
</protein>
<evidence type="ECO:0000313" key="3">
    <source>
        <dbReference type="Proteomes" id="UP001152797"/>
    </source>
</evidence>
<evidence type="ECO:0000313" key="2">
    <source>
        <dbReference type="EMBL" id="CAL4770914.1"/>
    </source>
</evidence>
<dbReference type="EMBL" id="CAMXCT020000819">
    <property type="protein sequence ID" value="CAL1136977.1"/>
    <property type="molecule type" value="Genomic_DNA"/>
</dbReference>
<keyword evidence="3" id="KW-1185">Reference proteome</keyword>
<evidence type="ECO:0000313" key="1">
    <source>
        <dbReference type="EMBL" id="CAI3983602.1"/>
    </source>
</evidence>
<reference evidence="1" key="1">
    <citation type="submission" date="2022-10" db="EMBL/GenBank/DDBJ databases">
        <authorList>
            <person name="Chen Y."/>
            <person name="Dougan E. K."/>
            <person name="Chan C."/>
            <person name="Rhodes N."/>
            <person name="Thang M."/>
        </authorList>
    </citation>
    <scope>NUCLEOTIDE SEQUENCE</scope>
</reference>
<sequence length="58" mass="6621">MLVTYKPDSPIRSFRLTQRVISDSLISSGRLIRPDSPVTRGLQLVHRMTSRRIRPSAT</sequence>